<dbReference type="InterPro" id="IPR023378">
    <property type="entry name" value="YheA/YmcA-like_dom_sf"/>
</dbReference>
<proteinExistence type="predicted"/>
<comment type="caution">
    <text evidence="1">The sequence shown here is derived from an EMBL/GenBank/DDBJ whole genome shotgun (WGS) entry which is preliminary data.</text>
</comment>
<sequence length="117" mass="13474">MTDYNRSLAHLIVAIEHHSSVKAYKDSEKRLKDLPQLSRSSFEMKKYQQDAVLFDKIGKARAASETSGLAKEIENQINEQPIVADFREKMQDASDLIQYVTKSIEEKINKEIKNGRF</sequence>
<dbReference type="Proteomes" id="UP000483839">
    <property type="component" value="Unassembled WGS sequence"/>
</dbReference>
<evidence type="ECO:0000313" key="1">
    <source>
        <dbReference type="EMBL" id="MTD02481.1"/>
    </source>
</evidence>
<dbReference type="Pfam" id="PF06133">
    <property type="entry name" value="Com_YlbF"/>
    <property type="match status" value="1"/>
</dbReference>
<dbReference type="GeneID" id="93827105"/>
<evidence type="ECO:0000313" key="2">
    <source>
        <dbReference type="Proteomes" id="UP000483839"/>
    </source>
</evidence>
<dbReference type="AlphaFoldDB" id="A0A2X4HF89"/>
<dbReference type="InterPro" id="IPR016783">
    <property type="entry name" value="Biofilm_formation_YmcA"/>
</dbReference>
<dbReference type="PANTHER" id="PTHR38448:SF1">
    <property type="entry name" value="YLBF FAMILY REGULATOR"/>
    <property type="match status" value="1"/>
</dbReference>
<accession>A0A2X4HF89</accession>
<organism evidence="1 2">
    <name type="scientific">Streptococcus uberis</name>
    <dbReference type="NCBI Taxonomy" id="1349"/>
    <lineage>
        <taxon>Bacteria</taxon>
        <taxon>Bacillati</taxon>
        <taxon>Bacillota</taxon>
        <taxon>Bacilli</taxon>
        <taxon>Lactobacillales</taxon>
        <taxon>Streptococcaceae</taxon>
        <taxon>Streptococcus</taxon>
    </lineage>
</organism>
<dbReference type="SUPFAM" id="SSF158622">
    <property type="entry name" value="YheA/YmcA-like"/>
    <property type="match status" value="1"/>
</dbReference>
<name>A0A2X4HF89_STRUB</name>
<gene>
    <name evidence="1" type="ORF">GKS16_09400</name>
</gene>
<reference evidence="1 2" key="1">
    <citation type="submission" date="2019-11" db="EMBL/GenBank/DDBJ databases">
        <title>Streptococcus uberis isolated from clinical mastitis cases on a southeastern Queensland dairy.</title>
        <authorList>
            <person name="Workentine M.L."/>
            <person name="Price R."/>
            <person name="Olchowy T."/>
        </authorList>
    </citation>
    <scope>NUCLEOTIDE SEQUENCE [LARGE SCALE GENOMIC DNA]</scope>
    <source>
        <strain evidence="1 2">OLC4459-A17</strain>
    </source>
</reference>
<dbReference type="EMBL" id="WLXI01000064">
    <property type="protein sequence ID" value="MTD02481.1"/>
    <property type="molecule type" value="Genomic_DNA"/>
</dbReference>
<dbReference type="PIRSF" id="PIRSF021287">
    <property type="entry name" value="Biofilm_formation_YmcA"/>
    <property type="match status" value="1"/>
</dbReference>
<protein>
    <submittedName>
        <fullName evidence="1">Uncharacterized protein</fullName>
    </submittedName>
</protein>
<dbReference type="PANTHER" id="PTHR38448">
    <property type="entry name" value="REGULATORY PROTEIN YLBF-RELATED"/>
    <property type="match status" value="1"/>
</dbReference>
<dbReference type="RefSeq" id="WP_037593101.1">
    <property type="nucleotide sequence ID" value="NZ_BAABQA010000004.1"/>
</dbReference>
<dbReference type="InterPro" id="IPR010368">
    <property type="entry name" value="Com_YlbF"/>
</dbReference>
<dbReference type="InterPro" id="IPR052767">
    <property type="entry name" value="Bact_com_dev_regulator"/>
</dbReference>
<dbReference type="Gene3D" id="1.20.1500.10">
    <property type="entry name" value="YheA/YmcA-like"/>
    <property type="match status" value="1"/>
</dbReference>